<dbReference type="SUPFAM" id="SSF53098">
    <property type="entry name" value="Ribonuclease H-like"/>
    <property type="match status" value="1"/>
</dbReference>
<dbReference type="RefSeq" id="WP_229825930.1">
    <property type="nucleotide sequence ID" value="NZ_BMYI01000048.1"/>
</dbReference>
<evidence type="ECO:0000313" key="2">
    <source>
        <dbReference type="Proteomes" id="UP000658305"/>
    </source>
</evidence>
<dbReference type="InterPro" id="IPR036397">
    <property type="entry name" value="RNaseH_sf"/>
</dbReference>
<reference evidence="2" key="1">
    <citation type="journal article" date="2019" name="Int. J. Syst. Evol. Microbiol.">
        <title>The Global Catalogue of Microorganisms (GCM) 10K type strain sequencing project: providing services to taxonomists for standard genome sequencing and annotation.</title>
        <authorList>
            <consortium name="The Broad Institute Genomics Platform"/>
            <consortium name="The Broad Institute Genome Sequencing Center for Infectious Disease"/>
            <person name="Wu L."/>
            <person name="Ma J."/>
        </authorList>
    </citation>
    <scope>NUCLEOTIDE SEQUENCE [LARGE SCALE GENOMIC DNA]</scope>
    <source>
        <strain evidence="2">KCTC 23298</strain>
    </source>
</reference>
<evidence type="ECO:0008006" key="3">
    <source>
        <dbReference type="Google" id="ProtNLM"/>
    </source>
</evidence>
<keyword evidence="2" id="KW-1185">Reference proteome</keyword>
<sequence>MWGLSVAAYAKAGGVPWKLAGLNPDEAFIGISYAMKSDEMGNHYTTCCSQVFDPDGTGFRFVAYDAREFTQDRRKNPYLSYIEMQAVLSRSLEIYQSAHFGKSPSRITIHKNTEFKDDEIRGAIDTFRQGTDVELVQIVRNVAWQGVRFNAQDKPDGYPVTRGTYIPISSSEALLWTQGSVRGVHMNRADRDVYKEGALKPTPSPVLVRRFSGQGGWHDTCAGILGLTKMDWNNNTLYKKLPVTLGYSKAFADIIQQNPNMVDDVYDFRNFM</sequence>
<proteinExistence type="predicted"/>
<dbReference type="EMBL" id="BMYI01000048">
    <property type="protein sequence ID" value="GHC41952.1"/>
    <property type="molecule type" value="Genomic_DNA"/>
</dbReference>
<dbReference type="Gene3D" id="3.30.420.10">
    <property type="entry name" value="Ribonuclease H-like superfamily/Ribonuclease H"/>
    <property type="match status" value="1"/>
</dbReference>
<comment type="caution">
    <text evidence="1">The sequence shown here is derived from an EMBL/GenBank/DDBJ whole genome shotgun (WGS) entry which is preliminary data.</text>
</comment>
<protein>
    <recommendedName>
        <fullName evidence="3">Piwi domain-containing protein</fullName>
    </recommendedName>
</protein>
<evidence type="ECO:0000313" key="1">
    <source>
        <dbReference type="EMBL" id="GHC41952.1"/>
    </source>
</evidence>
<accession>A0ABQ3FTX2</accession>
<dbReference type="InterPro" id="IPR012337">
    <property type="entry name" value="RNaseH-like_sf"/>
</dbReference>
<organism evidence="1 2">
    <name type="scientific">Gemmobacter nanjingensis</name>
    <dbReference type="NCBI Taxonomy" id="488454"/>
    <lineage>
        <taxon>Bacteria</taxon>
        <taxon>Pseudomonadati</taxon>
        <taxon>Pseudomonadota</taxon>
        <taxon>Alphaproteobacteria</taxon>
        <taxon>Rhodobacterales</taxon>
        <taxon>Paracoccaceae</taxon>
        <taxon>Gemmobacter</taxon>
    </lineage>
</organism>
<dbReference type="Proteomes" id="UP000658305">
    <property type="component" value="Unassembled WGS sequence"/>
</dbReference>
<gene>
    <name evidence="1" type="ORF">GCM10007291_49810</name>
</gene>
<name>A0ABQ3FTX2_9RHOB</name>
<dbReference type="CDD" id="cd04659">
    <property type="entry name" value="Piwi_piwi-like_ProArk"/>
    <property type="match status" value="1"/>
</dbReference>